<dbReference type="SUPFAM" id="SSF52047">
    <property type="entry name" value="RNI-like"/>
    <property type="match status" value="1"/>
</dbReference>
<dbReference type="RefSeq" id="XP_003744616.1">
    <property type="nucleotide sequence ID" value="XM_003744568.1"/>
</dbReference>
<dbReference type="GO" id="GO:0005737">
    <property type="term" value="C:cytoplasm"/>
    <property type="evidence" value="ECO:0007669"/>
    <property type="project" value="TreeGrafter"/>
</dbReference>
<evidence type="ECO:0000259" key="2">
    <source>
        <dbReference type="PROSITE" id="PS50181"/>
    </source>
</evidence>
<feature type="domain" description="F-box" evidence="2">
    <location>
        <begin position="30"/>
        <end position="68"/>
    </location>
</feature>
<proteinExistence type="predicted"/>
<evidence type="ECO:0000313" key="3">
    <source>
        <dbReference type="Proteomes" id="UP000694867"/>
    </source>
</evidence>
<dbReference type="SMART" id="SM00256">
    <property type="entry name" value="FBOX"/>
    <property type="match status" value="2"/>
</dbReference>
<dbReference type="KEGG" id="goe:100905537"/>
<dbReference type="PROSITE" id="PS50181">
    <property type="entry name" value="FBOX"/>
    <property type="match status" value="1"/>
</dbReference>
<dbReference type="SUPFAM" id="SSF81383">
    <property type="entry name" value="F-box domain"/>
    <property type="match status" value="1"/>
</dbReference>
<accession>A0AAJ6QUL3</accession>
<dbReference type="InterPro" id="IPR032675">
    <property type="entry name" value="LRR_dom_sf"/>
</dbReference>
<dbReference type="AlphaFoldDB" id="A0AAJ6QUL3"/>
<evidence type="ECO:0000313" key="4">
    <source>
        <dbReference type="RefSeq" id="XP_003744616.1"/>
    </source>
</evidence>
<dbReference type="Proteomes" id="UP000694867">
    <property type="component" value="Unplaced"/>
</dbReference>
<dbReference type="GO" id="GO:0031146">
    <property type="term" value="P:SCF-dependent proteasomal ubiquitin-dependent protein catabolic process"/>
    <property type="evidence" value="ECO:0007669"/>
    <property type="project" value="InterPro"/>
</dbReference>
<dbReference type="Gene3D" id="3.80.10.10">
    <property type="entry name" value="Ribonuclease Inhibitor"/>
    <property type="match status" value="2"/>
</dbReference>
<gene>
    <name evidence="4" type="primary">LOC100905537</name>
</gene>
<dbReference type="PANTHER" id="PTHR14753:SF3">
    <property type="entry name" value="F-BOX ONLY PROTEIN 38"/>
    <property type="match status" value="1"/>
</dbReference>
<dbReference type="GeneID" id="100905537"/>
<feature type="compositionally biased region" description="Polar residues" evidence="1">
    <location>
        <begin position="497"/>
        <end position="515"/>
    </location>
</feature>
<dbReference type="PANTHER" id="PTHR14753">
    <property type="entry name" value="F-BOX ONLY PROTEIN 38"/>
    <property type="match status" value="1"/>
</dbReference>
<dbReference type="GO" id="GO:0005634">
    <property type="term" value="C:nucleus"/>
    <property type="evidence" value="ECO:0007669"/>
    <property type="project" value="TreeGrafter"/>
</dbReference>
<sequence>MKHRKRKSSHEPFAECHEASRKRRTLLSSHGFFDNIPIDIFAQIFSSLSVQDLFRLRAVNKRFQYMVDLYLSHTTSVSFCNGGNQWDFAKGNVHDKNVIRIFSFFPKVEQIDGLYFENINFRRVTRSQSRAGYLSYRGLLVAFKSLQHLKRISTNDIALASWMMSTFPSVFVDLRFSGRVKLLTTPINIPKDVASNKFWLVNQTLPPFPLRGEHIENVVFENVSLKGRRSTVEYFSIECPKLREMALRRNCFDTISSTFTSRILYSLARCQYLEVLELANVDCTPNDLELAILEETREGHEPFRHLKKLILSECEIFSMGDIARLIFACQDSLTEFRMDPTFCTSALLRVLNASGVKFEKMDSLHIGYCGHDSLPWDMPYDAFCRIDDDDIGRLNQMCPNLRELSLRGCPFLQDARRWKGKWERLKNLQVAYCGSLGLDTVIEFANKECTNLDHISLHCITVTGKTEMSASVNHAIADKNAVPLLSSPRNALCSPPLANSQGSGSKNTSAGNSSMKSDEVSRIDLEGKYLNSVSIVKCAFTHLSVNNALASRKEPLLVRVGHCPEFRSIEVPSRESPPLEMTLVECPEFSEGIASLPGGSIVLTTPSPKLEDFQWPEKYIVDASSSADLWTTLDNIRRKVRDPSWIRTRGEHQKSVAVVVASAKDII</sequence>
<evidence type="ECO:0000256" key="1">
    <source>
        <dbReference type="SAM" id="MobiDB-lite"/>
    </source>
</evidence>
<reference evidence="4" key="1">
    <citation type="submission" date="2025-08" db="UniProtKB">
        <authorList>
            <consortium name="RefSeq"/>
        </authorList>
    </citation>
    <scope>IDENTIFICATION</scope>
</reference>
<organism evidence="3 4">
    <name type="scientific">Galendromus occidentalis</name>
    <name type="common">western predatory mite</name>
    <dbReference type="NCBI Taxonomy" id="34638"/>
    <lineage>
        <taxon>Eukaryota</taxon>
        <taxon>Metazoa</taxon>
        <taxon>Ecdysozoa</taxon>
        <taxon>Arthropoda</taxon>
        <taxon>Chelicerata</taxon>
        <taxon>Arachnida</taxon>
        <taxon>Acari</taxon>
        <taxon>Parasitiformes</taxon>
        <taxon>Mesostigmata</taxon>
        <taxon>Gamasina</taxon>
        <taxon>Phytoseioidea</taxon>
        <taxon>Phytoseiidae</taxon>
        <taxon>Typhlodrominae</taxon>
        <taxon>Galendromus</taxon>
    </lineage>
</organism>
<protein>
    <submittedName>
        <fullName evidence="4">Uncharacterized protein LOC100905537</fullName>
    </submittedName>
</protein>
<dbReference type="CDD" id="cd22126">
    <property type="entry name" value="F-box_FBXL15"/>
    <property type="match status" value="1"/>
</dbReference>
<dbReference type="InterPro" id="IPR001810">
    <property type="entry name" value="F-box_dom"/>
</dbReference>
<keyword evidence="3" id="KW-1185">Reference proteome</keyword>
<dbReference type="Pfam" id="PF12937">
    <property type="entry name" value="F-box-like"/>
    <property type="match status" value="1"/>
</dbReference>
<name>A0AAJ6QUL3_9ACAR</name>
<dbReference type="InterPro" id="IPR036047">
    <property type="entry name" value="F-box-like_dom_sf"/>
</dbReference>
<feature type="region of interest" description="Disordered" evidence="1">
    <location>
        <begin position="496"/>
        <end position="517"/>
    </location>
</feature>
<dbReference type="InterPro" id="IPR042354">
    <property type="entry name" value="FBX38"/>
</dbReference>
<dbReference type="GO" id="GO:0070936">
    <property type="term" value="P:protein K48-linked ubiquitination"/>
    <property type="evidence" value="ECO:0007669"/>
    <property type="project" value="TreeGrafter"/>
</dbReference>